<gene>
    <name evidence="4" type="ORF">IAC23_04780</name>
</gene>
<dbReference type="InterPro" id="IPR016181">
    <property type="entry name" value="Acyl_CoA_acyltransferase"/>
</dbReference>
<dbReference type="Pfam" id="PF13673">
    <property type="entry name" value="Acetyltransf_10"/>
    <property type="match status" value="1"/>
</dbReference>
<dbReference type="GO" id="GO:0016747">
    <property type="term" value="F:acyltransferase activity, transferring groups other than amino-acyl groups"/>
    <property type="evidence" value="ECO:0007669"/>
    <property type="project" value="InterPro"/>
</dbReference>
<feature type="compositionally biased region" description="Polar residues" evidence="1">
    <location>
        <begin position="8"/>
        <end position="17"/>
    </location>
</feature>
<evidence type="ECO:0000256" key="1">
    <source>
        <dbReference type="SAM" id="MobiDB-lite"/>
    </source>
</evidence>
<feature type="region of interest" description="Disordered" evidence="1">
    <location>
        <begin position="1"/>
        <end position="22"/>
    </location>
</feature>
<sequence>MEAEKTYQNKVPRTIQQKRGGDGALEFVDNRQGGILQAVAEPVQRLEDEDETLQGKFEQPVQRLGDEEDETLQGKFAQTVQREEDDDEALQGKFEQPVQKKNETGMPDNLKAGIEDLSGFSMDDVRVHYNSDKPATVQALAYTQGTDIHVAPGQEQHLPHEAWHVAQQMAGRVEPTTEVGGLPVNDNMDLEHEADVMGAKALQMNSKFIQIGGKSKVANFNSYINKAERNTIQRIVIKSICNKKEDVNTACDKFEKYLKFKLNKKYEELKDGYLTILRSIRQTGGGDLVWTPLLKKKYCFMSACEDDNVKGIIALRIDSDPDSDYIYIDNVVGIDGGGKFLIDASKQYATEHNKGKVKLTAADDGLVNYYKKYGFISDNGATGHNMTCNVQTPKP</sequence>
<reference evidence="4" key="1">
    <citation type="submission" date="2020-10" db="EMBL/GenBank/DDBJ databases">
        <authorList>
            <person name="Gilroy R."/>
        </authorList>
    </citation>
    <scope>NUCLEOTIDE SEQUENCE</scope>
    <source>
        <strain evidence="4">D5-748</strain>
    </source>
</reference>
<dbReference type="Gene3D" id="3.40.630.30">
    <property type="match status" value="1"/>
</dbReference>
<dbReference type="InterPro" id="IPR000182">
    <property type="entry name" value="GNAT_dom"/>
</dbReference>
<comment type="caution">
    <text evidence="4">The sequence shown here is derived from an EMBL/GenBank/DDBJ whole genome shotgun (WGS) entry which is preliminary data.</text>
</comment>
<accession>A0A9D9EC31</accession>
<reference evidence="4" key="2">
    <citation type="journal article" date="2021" name="PeerJ">
        <title>Extensive microbial diversity within the chicken gut microbiome revealed by metagenomics and culture.</title>
        <authorList>
            <person name="Gilroy R."/>
            <person name="Ravi A."/>
            <person name="Getino M."/>
            <person name="Pursley I."/>
            <person name="Horton D.L."/>
            <person name="Alikhan N.F."/>
            <person name="Baker D."/>
            <person name="Gharbi K."/>
            <person name="Hall N."/>
            <person name="Watson M."/>
            <person name="Adriaenssens E.M."/>
            <person name="Foster-Nyarko E."/>
            <person name="Jarju S."/>
            <person name="Secka A."/>
            <person name="Antonio M."/>
            <person name="Oren A."/>
            <person name="Chaudhuri R.R."/>
            <person name="La Ragione R."/>
            <person name="Hildebrand F."/>
            <person name="Pallen M.J."/>
        </authorList>
    </citation>
    <scope>NUCLEOTIDE SEQUENCE</scope>
    <source>
        <strain evidence="4">D5-748</strain>
    </source>
</reference>
<organism evidence="4 5">
    <name type="scientific">Candidatus Cryptobacteroides merdavium</name>
    <dbReference type="NCBI Taxonomy" id="2840769"/>
    <lineage>
        <taxon>Bacteria</taxon>
        <taxon>Pseudomonadati</taxon>
        <taxon>Bacteroidota</taxon>
        <taxon>Bacteroidia</taxon>
        <taxon>Bacteroidales</taxon>
        <taxon>Candidatus Cryptobacteroides</taxon>
    </lineage>
</organism>
<name>A0A9D9EC31_9BACT</name>
<proteinExistence type="predicted"/>
<dbReference type="InterPro" id="IPR025295">
    <property type="entry name" value="eCIS_core_dom"/>
</dbReference>
<dbReference type="AlphaFoldDB" id="A0A9D9EC31"/>
<evidence type="ECO:0000259" key="2">
    <source>
        <dbReference type="Pfam" id="PF13673"/>
    </source>
</evidence>
<dbReference type="Proteomes" id="UP000823619">
    <property type="component" value="Unassembled WGS sequence"/>
</dbReference>
<protein>
    <submittedName>
        <fullName evidence="4">GNAT family N-acetyltransferase</fullName>
    </submittedName>
</protein>
<dbReference type="EMBL" id="JADIMO010000057">
    <property type="protein sequence ID" value="MBO8444994.1"/>
    <property type="molecule type" value="Genomic_DNA"/>
</dbReference>
<evidence type="ECO:0000259" key="3">
    <source>
        <dbReference type="Pfam" id="PF13699"/>
    </source>
</evidence>
<dbReference type="SUPFAM" id="SSF55729">
    <property type="entry name" value="Acyl-CoA N-acyltransferases (Nat)"/>
    <property type="match status" value="1"/>
</dbReference>
<evidence type="ECO:0000313" key="4">
    <source>
        <dbReference type="EMBL" id="MBO8444994.1"/>
    </source>
</evidence>
<feature type="domain" description="eCIS core" evidence="3">
    <location>
        <begin position="106"/>
        <end position="171"/>
    </location>
</feature>
<dbReference type="Pfam" id="PF13699">
    <property type="entry name" value="eCIS_core"/>
    <property type="match status" value="1"/>
</dbReference>
<evidence type="ECO:0000313" key="5">
    <source>
        <dbReference type="Proteomes" id="UP000823619"/>
    </source>
</evidence>
<feature type="domain" description="N-acetyltransferase" evidence="2">
    <location>
        <begin position="295"/>
        <end position="378"/>
    </location>
</feature>